<evidence type="ECO:0000313" key="2">
    <source>
        <dbReference type="EMBL" id="OYN80700.1"/>
    </source>
</evidence>
<keyword evidence="1" id="KW-0472">Membrane</keyword>
<evidence type="ECO:0000313" key="3">
    <source>
        <dbReference type="Proteomes" id="UP000216063"/>
    </source>
</evidence>
<keyword evidence="1" id="KW-1133">Transmembrane helix</keyword>
<keyword evidence="3" id="KW-1185">Reference proteome</keyword>
<reference evidence="2 3" key="1">
    <citation type="submission" date="2017-07" db="EMBL/GenBank/DDBJ databases">
        <title>The new phylogeny of genus Mycobacterium.</title>
        <authorList>
            <person name="Tortoli E."/>
            <person name="Trovato A."/>
            <person name="Cirillo D.M."/>
        </authorList>
    </citation>
    <scope>NUCLEOTIDE SEQUENCE [LARGE SCALE GENOMIC DNA]</scope>
    <source>
        <strain evidence="2 3">ATCC 33027</strain>
    </source>
</reference>
<dbReference type="OrthoDB" id="4761780at2"/>
<dbReference type="InterPro" id="IPR021213">
    <property type="entry name" value="DUF2567"/>
</dbReference>
<accession>A0A255DNN2</accession>
<protein>
    <recommendedName>
        <fullName evidence="4">DUF2567 domain-containing protein</fullName>
    </recommendedName>
</protein>
<gene>
    <name evidence="2" type="ORF">CG716_07525</name>
</gene>
<feature type="transmembrane region" description="Helical" evidence="1">
    <location>
        <begin position="150"/>
        <end position="171"/>
    </location>
</feature>
<dbReference type="Pfam" id="PF10821">
    <property type="entry name" value="DUF2567"/>
    <property type="match status" value="1"/>
</dbReference>
<proteinExistence type="predicted"/>
<feature type="transmembrane region" description="Helical" evidence="1">
    <location>
        <begin position="91"/>
        <end position="116"/>
    </location>
</feature>
<organism evidence="2 3">
    <name type="scientific">Mycolicibacterium sphagni</name>
    <dbReference type="NCBI Taxonomy" id="1786"/>
    <lineage>
        <taxon>Bacteria</taxon>
        <taxon>Bacillati</taxon>
        <taxon>Actinomycetota</taxon>
        <taxon>Actinomycetes</taxon>
        <taxon>Mycobacteriales</taxon>
        <taxon>Mycobacteriaceae</taxon>
        <taxon>Mycolicibacterium</taxon>
    </lineage>
</organism>
<feature type="transmembrane region" description="Helical" evidence="1">
    <location>
        <begin position="58"/>
        <end position="79"/>
    </location>
</feature>
<sequence>MTRHKAAGVVIVGLTLGGAALGALWSWLAPSARGVIALTRSGDRVHTYLGSESDHLFVSAAMLIGLVTSMAIVAAVLVWQWRDHRGPLMATALWVGLVAATGAAAAVGALLVHWHYGAVPFDTAPVTRENRVFYYSEAPPVFFARGPLQVATTLLFPAALGALAYALLAVATPRDDLGASPPVERVPADVTP</sequence>
<dbReference type="AlphaFoldDB" id="A0A255DNN2"/>
<evidence type="ECO:0008006" key="4">
    <source>
        <dbReference type="Google" id="ProtNLM"/>
    </source>
</evidence>
<name>A0A255DNN2_9MYCO</name>
<dbReference type="EMBL" id="NOZR01000005">
    <property type="protein sequence ID" value="OYN80700.1"/>
    <property type="molecule type" value="Genomic_DNA"/>
</dbReference>
<comment type="caution">
    <text evidence="2">The sequence shown here is derived from an EMBL/GenBank/DDBJ whole genome shotgun (WGS) entry which is preliminary data.</text>
</comment>
<keyword evidence="1" id="KW-0812">Transmembrane</keyword>
<evidence type="ECO:0000256" key="1">
    <source>
        <dbReference type="SAM" id="Phobius"/>
    </source>
</evidence>
<dbReference type="RefSeq" id="WP_094478050.1">
    <property type="nucleotide sequence ID" value="NZ_JACKSC010000413.1"/>
</dbReference>
<dbReference type="Proteomes" id="UP000216063">
    <property type="component" value="Unassembled WGS sequence"/>
</dbReference>